<protein>
    <submittedName>
        <fullName evidence="1">Uncharacterized protein</fullName>
    </submittedName>
</protein>
<sequence>MFQGELCKGIFQCFGFGFGSRGLRVEGSVSPPSALLKGPIFTQPTKYPSPEDHPLPPTPPFLGFVSGSCEVRASRGFLSLKGRLLGRLSEGKGSAFQGRKGHNYADFCSLSTDCLQLSGLLQSLLGLDRKPCQLKERDITAGLLQSEGLTLGVKTSYQECGMAFMVPHPSAGKFDKGNPLRDELWHACAGPLVILPQEEELVYYFPQGHMEQIAASTNHGSNQEMPSFDLPSKILCKVITVNRQAEIDTDEVYAHVTLIPKKDNVTIPPPPLPGPPRCKVYAFCKTLTASDTSTHGGFSVLRKHAEECLPKLDMSQQPPCQDLIAKDLHGNEWHFRHIFRGQPRRHLLTTGWSAFVSAKKLMAGDAFIFMRDENDALRVGVRRVMRQQNNVPSSLISPHSMQMGVLATVSHAIITDTLFSVFYKPRISRSQFVVSVNRYHEAMAQKLTVGTRFKMKFEGEEASERSFSGTIVGIGDFNPSGWPNSDWKSIKVQWDEHSSIPRPDRVSPWEVEPLLDDKSPISPQSQRSKRGRPHDSTVQDVSSIVLPEVSMEFPAFANGDRQKECGVLTSPEVVPSSVKMKSLAYSGINPSAPASCSFPIDQSVPDNVKVIAGSCEPAKEACENGDLHTKRSCRIFGVDLSDNDKDGKPTKAKEQTEGNRQITLSPPANFFESSEQSKQTRTCIKVHMQGNAVGRAVDLMQLNGYEDMLKRFEEMFDIKGELHESAENWKVIFTDDDNDMMMVGDYPWPEFCRAAKKIYIYTKEEVKNLEPRIKLPFQDVDQGIKENNTNNDDESSVGGSANDS</sequence>
<accession>A0ACB9R9Y4</accession>
<dbReference type="EMBL" id="CM042883">
    <property type="protein sequence ID" value="KAI4375500.1"/>
    <property type="molecule type" value="Genomic_DNA"/>
</dbReference>
<comment type="caution">
    <text evidence="1">The sequence shown here is derived from an EMBL/GenBank/DDBJ whole genome shotgun (WGS) entry which is preliminary data.</text>
</comment>
<proteinExistence type="predicted"/>
<dbReference type="Proteomes" id="UP001057402">
    <property type="component" value="Chromosome 4"/>
</dbReference>
<evidence type="ECO:0000313" key="1">
    <source>
        <dbReference type="EMBL" id="KAI4375500.1"/>
    </source>
</evidence>
<evidence type="ECO:0000313" key="2">
    <source>
        <dbReference type="Proteomes" id="UP001057402"/>
    </source>
</evidence>
<gene>
    <name evidence="1" type="ORF">MLD38_013362</name>
</gene>
<keyword evidence="2" id="KW-1185">Reference proteome</keyword>
<organism evidence="1 2">
    <name type="scientific">Melastoma candidum</name>
    <dbReference type="NCBI Taxonomy" id="119954"/>
    <lineage>
        <taxon>Eukaryota</taxon>
        <taxon>Viridiplantae</taxon>
        <taxon>Streptophyta</taxon>
        <taxon>Embryophyta</taxon>
        <taxon>Tracheophyta</taxon>
        <taxon>Spermatophyta</taxon>
        <taxon>Magnoliopsida</taxon>
        <taxon>eudicotyledons</taxon>
        <taxon>Gunneridae</taxon>
        <taxon>Pentapetalae</taxon>
        <taxon>rosids</taxon>
        <taxon>malvids</taxon>
        <taxon>Myrtales</taxon>
        <taxon>Melastomataceae</taxon>
        <taxon>Melastomatoideae</taxon>
        <taxon>Melastomateae</taxon>
        <taxon>Melastoma</taxon>
    </lineage>
</organism>
<name>A0ACB9R9Y4_9MYRT</name>
<reference evidence="2" key="1">
    <citation type="journal article" date="2023" name="Front. Plant Sci.">
        <title>Chromosomal-level genome assembly of Melastoma candidum provides insights into trichome evolution.</title>
        <authorList>
            <person name="Zhong Y."/>
            <person name="Wu W."/>
            <person name="Sun C."/>
            <person name="Zou P."/>
            <person name="Liu Y."/>
            <person name="Dai S."/>
            <person name="Zhou R."/>
        </authorList>
    </citation>
    <scope>NUCLEOTIDE SEQUENCE [LARGE SCALE GENOMIC DNA]</scope>
</reference>